<evidence type="ECO:0000313" key="5">
    <source>
        <dbReference type="Proteomes" id="UP001209666"/>
    </source>
</evidence>
<dbReference type="Proteomes" id="UP001209666">
    <property type="component" value="Unassembled WGS sequence"/>
</dbReference>
<keyword evidence="1" id="KW-0472">Membrane</keyword>
<name>A0AAW4WKN3_9FIRM</name>
<accession>A0AAW4WKN3</accession>
<reference evidence="3" key="3">
    <citation type="submission" date="2022-09" db="EMBL/GenBank/DDBJ databases">
        <authorList>
            <person name="Hitch T.C.A."/>
        </authorList>
    </citation>
    <scope>NUCLEOTIDE SEQUENCE</scope>
    <source>
        <strain evidence="3">Sanger_19</strain>
    </source>
</reference>
<evidence type="ECO:0000313" key="4">
    <source>
        <dbReference type="Proteomes" id="UP001198893"/>
    </source>
</evidence>
<feature type="transmembrane region" description="Helical" evidence="1">
    <location>
        <begin position="83"/>
        <end position="103"/>
    </location>
</feature>
<sequence>MKVNWNLVVDVVVALVGVYVLMNGIWMKSTGKTSSLLATPEELKKCKHPEKIREEVTPKMLLCGALALVYGIVTALGETIFKLPIIIKSGILLLLVLSCLFLVSTLKNAREKYL</sequence>
<evidence type="ECO:0000256" key="1">
    <source>
        <dbReference type="SAM" id="Phobius"/>
    </source>
</evidence>
<gene>
    <name evidence="2" type="ORF">LKD47_10290</name>
    <name evidence="3" type="ORF">OCV43_06300</name>
</gene>
<evidence type="ECO:0000313" key="2">
    <source>
        <dbReference type="EMBL" id="MCC2242685.1"/>
    </source>
</evidence>
<evidence type="ECO:0008006" key="6">
    <source>
        <dbReference type="Google" id="ProtNLM"/>
    </source>
</evidence>
<dbReference type="EMBL" id="JAOQKI010000007">
    <property type="protein sequence ID" value="MCU6716890.1"/>
    <property type="molecule type" value="Genomic_DNA"/>
</dbReference>
<keyword evidence="1" id="KW-0812">Transmembrane</keyword>
<keyword evidence="5" id="KW-1185">Reference proteome</keyword>
<dbReference type="EMBL" id="JAJEQW010000010">
    <property type="protein sequence ID" value="MCC2242685.1"/>
    <property type="molecule type" value="Genomic_DNA"/>
</dbReference>
<evidence type="ECO:0000313" key="3">
    <source>
        <dbReference type="EMBL" id="MCU6716890.1"/>
    </source>
</evidence>
<reference evidence="3 5" key="1">
    <citation type="journal article" date="2021" name="ISME Commun">
        <title>Automated analysis of genomic sequences facilitates high-throughput and comprehensive description of bacteria.</title>
        <authorList>
            <person name="Hitch T.C.A."/>
        </authorList>
    </citation>
    <scope>NUCLEOTIDE SEQUENCE [LARGE SCALE GENOMIC DNA]</scope>
    <source>
        <strain evidence="3 5">Sanger_19</strain>
    </source>
</reference>
<comment type="caution">
    <text evidence="2">The sequence shown here is derived from an EMBL/GenBank/DDBJ whole genome shotgun (WGS) entry which is preliminary data.</text>
</comment>
<organism evidence="2 4">
    <name type="scientific">Roseburia amylophila</name>
    <dbReference type="NCBI Taxonomy" id="2981794"/>
    <lineage>
        <taxon>Bacteria</taxon>
        <taxon>Bacillati</taxon>
        <taxon>Bacillota</taxon>
        <taxon>Clostridia</taxon>
        <taxon>Lachnospirales</taxon>
        <taxon>Lachnospiraceae</taxon>
        <taxon>Roseburia</taxon>
    </lineage>
</organism>
<dbReference type="Proteomes" id="UP001198893">
    <property type="component" value="Unassembled WGS sequence"/>
</dbReference>
<keyword evidence="1" id="KW-1133">Transmembrane helix</keyword>
<feature type="transmembrane region" description="Helical" evidence="1">
    <location>
        <begin position="6"/>
        <end position="26"/>
    </location>
</feature>
<protein>
    <recommendedName>
        <fullName evidence="6">DUF3784 domain-containing protein</fullName>
    </recommendedName>
</protein>
<dbReference type="RefSeq" id="WP_022243885.1">
    <property type="nucleotide sequence ID" value="NZ_JAJEQW010000010.1"/>
</dbReference>
<feature type="transmembrane region" description="Helical" evidence="1">
    <location>
        <begin position="60"/>
        <end position="77"/>
    </location>
</feature>
<proteinExistence type="predicted"/>
<dbReference type="AlphaFoldDB" id="A0AAW4WKN3"/>
<reference evidence="2" key="2">
    <citation type="submission" date="2021-10" db="EMBL/GenBank/DDBJ databases">
        <title>Anaerobic single-cell dispensing facilitates the cultivation of human gut bacteria.</title>
        <authorList>
            <person name="Afrizal A."/>
        </authorList>
    </citation>
    <scope>NUCLEOTIDE SEQUENCE</scope>
    <source>
        <strain evidence="2">CLA-AA-H204</strain>
    </source>
</reference>